<protein>
    <submittedName>
        <fullName evidence="6">ABC transporter substrate-binding protein</fullName>
    </submittedName>
</protein>
<keyword evidence="4" id="KW-0732">Signal</keyword>
<keyword evidence="7" id="KW-1185">Reference proteome</keyword>
<dbReference type="Proteomes" id="UP000658305">
    <property type="component" value="Unassembled WGS sequence"/>
</dbReference>
<evidence type="ECO:0000256" key="3">
    <source>
        <dbReference type="ARBA" id="ARBA00022448"/>
    </source>
</evidence>
<dbReference type="PROSITE" id="PS51318">
    <property type="entry name" value="TAT"/>
    <property type="match status" value="1"/>
</dbReference>
<dbReference type="SUPFAM" id="SSF53850">
    <property type="entry name" value="Periplasmic binding protein-like II"/>
    <property type="match status" value="1"/>
</dbReference>
<dbReference type="Gene3D" id="3.40.190.10">
    <property type="entry name" value="Periplasmic binding protein-like II"/>
    <property type="match status" value="1"/>
</dbReference>
<evidence type="ECO:0000313" key="7">
    <source>
        <dbReference type="Proteomes" id="UP000658305"/>
    </source>
</evidence>
<comment type="subcellular location">
    <subcellularLocation>
        <location evidence="1">Periplasm</location>
    </subcellularLocation>
</comment>
<evidence type="ECO:0000256" key="4">
    <source>
        <dbReference type="ARBA" id="ARBA00022729"/>
    </source>
</evidence>
<comment type="similarity">
    <text evidence="2">Belongs to the bacterial solute-binding protein 5 family.</text>
</comment>
<evidence type="ECO:0000259" key="5">
    <source>
        <dbReference type="Pfam" id="PF00496"/>
    </source>
</evidence>
<name>A0ABQ3FIW0_9RHOB</name>
<evidence type="ECO:0000313" key="6">
    <source>
        <dbReference type="EMBL" id="GHC25233.1"/>
    </source>
</evidence>
<dbReference type="InterPro" id="IPR000914">
    <property type="entry name" value="SBP_5_dom"/>
</dbReference>
<dbReference type="InterPro" id="IPR039424">
    <property type="entry name" value="SBP_5"/>
</dbReference>
<dbReference type="InterPro" id="IPR006311">
    <property type="entry name" value="TAT_signal"/>
</dbReference>
<dbReference type="EMBL" id="BMYI01000007">
    <property type="protein sequence ID" value="GHC25233.1"/>
    <property type="molecule type" value="Genomic_DNA"/>
</dbReference>
<evidence type="ECO:0000256" key="2">
    <source>
        <dbReference type="ARBA" id="ARBA00005695"/>
    </source>
</evidence>
<keyword evidence="3" id="KW-0813">Transport</keyword>
<comment type="caution">
    <text evidence="6">The sequence shown here is derived from an EMBL/GenBank/DDBJ whole genome shotgun (WGS) entry which is preliminary data.</text>
</comment>
<dbReference type="PANTHER" id="PTHR30290:SF9">
    <property type="entry name" value="OLIGOPEPTIDE-BINDING PROTEIN APPA"/>
    <property type="match status" value="1"/>
</dbReference>
<reference evidence="7" key="1">
    <citation type="journal article" date="2019" name="Int. J. Syst. Evol. Microbiol.">
        <title>The Global Catalogue of Microorganisms (GCM) 10K type strain sequencing project: providing services to taxonomists for standard genome sequencing and annotation.</title>
        <authorList>
            <consortium name="The Broad Institute Genomics Platform"/>
            <consortium name="The Broad Institute Genome Sequencing Center for Infectious Disease"/>
            <person name="Wu L."/>
            <person name="Ma J."/>
        </authorList>
    </citation>
    <scope>NUCLEOTIDE SEQUENCE [LARGE SCALE GENOMIC DNA]</scope>
    <source>
        <strain evidence="7">KCTC 23298</strain>
    </source>
</reference>
<evidence type="ECO:0000256" key="1">
    <source>
        <dbReference type="ARBA" id="ARBA00004418"/>
    </source>
</evidence>
<feature type="domain" description="Solute-binding protein family 5" evidence="5">
    <location>
        <begin position="75"/>
        <end position="415"/>
    </location>
</feature>
<dbReference type="PIRSF" id="PIRSF002741">
    <property type="entry name" value="MppA"/>
    <property type="match status" value="1"/>
</dbReference>
<proteinExistence type="inferred from homology"/>
<dbReference type="RefSeq" id="WP_054302067.1">
    <property type="nucleotide sequence ID" value="NZ_BMYI01000007.1"/>
</dbReference>
<sequence>MNFSRRTLLQIATASTASFMFGTRFATAQASKTLRIGLSTYPAHLRPWILVGYSGHMVSSLINRNLINYDPSGQLVGELAESWTSESPTTWLFKLRAAMFHDGSPVTAEDVRWTFEQIAADNSGAYMYDGVKKITGFEVVDDLTFRLTTEAPMATLPSLMTYPFFSILKAGSTDAEDQGTGAGPYRIVSAEKGVGIELEPNEHYFKEGLPHLQSILITPYVDENARVAALTAGDVDLIDYVPWSAMKQIEANSALALDKVDSGAFMFLTFNGSGPFKDARLRQAVAFALKRNEFVESVFFGYGAEMRGIPRASGSPFWNEEQANYWGYDPDKARALLKEAGYETGLKVQLLATSQYTMHRDTAVLVQSHLAEVGIEVELNMPDWATRVALGTRGAGDFAVQGFGLDSLDPDGAVSIMDPALSHAYSRSRDIEAPGLSDLLAQGRGEFDEAKRVEIYRAADQIALDNTTMCGVAYRATGFGRSAAVTPLAMLPDQLSPFSSVLFDKIDIA</sequence>
<dbReference type="Gene3D" id="3.10.105.10">
    <property type="entry name" value="Dipeptide-binding Protein, Domain 3"/>
    <property type="match status" value="1"/>
</dbReference>
<accession>A0ABQ3FIW0</accession>
<organism evidence="6 7">
    <name type="scientific">Gemmobacter nanjingensis</name>
    <dbReference type="NCBI Taxonomy" id="488454"/>
    <lineage>
        <taxon>Bacteria</taxon>
        <taxon>Pseudomonadati</taxon>
        <taxon>Pseudomonadota</taxon>
        <taxon>Alphaproteobacteria</taxon>
        <taxon>Rhodobacterales</taxon>
        <taxon>Paracoccaceae</taxon>
        <taxon>Gemmobacter</taxon>
    </lineage>
</organism>
<dbReference type="PANTHER" id="PTHR30290">
    <property type="entry name" value="PERIPLASMIC BINDING COMPONENT OF ABC TRANSPORTER"/>
    <property type="match status" value="1"/>
</dbReference>
<gene>
    <name evidence="6" type="ORF">GCM10007291_26190</name>
</gene>
<dbReference type="InterPro" id="IPR030678">
    <property type="entry name" value="Peptide/Ni-bd"/>
</dbReference>
<dbReference type="Pfam" id="PF00496">
    <property type="entry name" value="SBP_bac_5"/>
    <property type="match status" value="1"/>
</dbReference>